<organism evidence="2 3">
    <name type="scientific">Mycena albidolilacea</name>
    <dbReference type="NCBI Taxonomy" id="1033008"/>
    <lineage>
        <taxon>Eukaryota</taxon>
        <taxon>Fungi</taxon>
        <taxon>Dikarya</taxon>
        <taxon>Basidiomycota</taxon>
        <taxon>Agaricomycotina</taxon>
        <taxon>Agaricomycetes</taxon>
        <taxon>Agaricomycetidae</taxon>
        <taxon>Agaricales</taxon>
        <taxon>Marasmiineae</taxon>
        <taxon>Mycenaceae</taxon>
        <taxon>Mycena</taxon>
    </lineage>
</organism>
<gene>
    <name evidence="2" type="ORF">DFH08DRAFT_670698</name>
</gene>
<dbReference type="AlphaFoldDB" id="A0AAD7F4E4"/>
<feature type="non-terminal residue" evidence="2">
    <location>
        <position position="1"/>
    </location>
</feature>
<comment type="caution">
    <text evidence="2">The sequence shown here is derived from an EMBL/GenBank/DDBJ whole genome shotgun (WGS) entry which is preliminary data.</text>
</comment>
<keyword evidence="3" id="KW-1185">Reference proteome</keyword>
<sequence>SYANGLWVSQWPKELEDLIYLEEQCIARARTTRCMFKLEMGPTGQYASRGNVCIFVQDPGPLLTILPPPIAELFDEVAVVLVGGKDAAITADMLKYTPLLVRRQRIIDALLWLKAHNPLYVDLDASAVQRNAAEYPEYGVPLPVE</sequence>
<evidence type="ECO:0000313" key="3">
    <source>
        <dbReference type="Proteomes" id="UP001218218"/>
    </source>
</evidence>
<dbReference type="Proteomes" id="UP001218218">
    <property type="component" value="Unassembled WGS sequence"/>
</dbReference>
<protein>
    <recommendedName>
        <fullName evidence="1">DUF6570 domain-containing protein</fullName>
    </recommendedName>
</protein>
<feature type="domain" description="DUF6570" evidence="1">
    <location>
        <begin position="1"/>
        <end position="125"/>
    </location>
</feature>
<dbReference type="EMBL" id="JARIHO010000001">
    <property type="protein sequence ID" value="KAJ7368229.1"/>
    <property type="molecule type" value="Genomic_DNA"/>
</dbReference>
<evidence type="ECO:0000313" key="2">
    <source>
        <dbReference type="EMBL" id="KAJ7368229.1"/>
    </source>
</evidence>
<feature type="non-terminal residue" evidence="2">
    <location>
        <position position="145"/>
    </location>
</feature>
<evidence type="ECO:0000259" key="1">
    <source>
        <dbReference type="Pfam" id="PF20209"/>
    </source>
</evidence>
<proteinExistence type="predicted"/>
<dbReference type="Pfam" id="PF20209">
    <property type="entry name" value="DUF6570"/>
    <property type="match status" value="1"/>
</dbReference>
<reference evidence="2" key="1">
    <citation type="submission" date="2023-03" db="EMBL/GenBank/DDBJ databases">
        <title>Massive genome expansion in bonnet fungi (Mycena s.s.) driven by repeated elements and novel gene families across ecological guilds.</title>
        <authorList>
            <consortium name="Lawrence Berkeley National Laboratory"/>
            <person name="Harder C.B."/>
            <person name="Miyauchi S."/>
            <person name="Viragh M."/>
            <person name="Kuo A."/>
            <person name="Thoen E."/>
            <person name="Andreopoulos B."/>
            <person name="Lu D."/>
            <person name="Skrede I."/>
            <person name="Drula E."/>
            <person name="Henrissat B."/>
            <person name="Morin E."/>
            <person name="Kohler A."/>
            <person name="Barry K."/>
            <person name="LaButti K."/>
            <person name="Morin E."/>
            <person name="Salamov A."/>
            <person name="Lipzen A."/>
            <person name="Mereny Z."/>
            <person name="Hegedus B."/>
            <person name="Baldrian P."/>
            <person name="Stursova M."/>
            <person name="Weitz H."/>
            <person name="Taylor A."/>
            <person name="Grigoriev I.V."/>
            <person name="Nagy L.G."/>
            <person name="Martin F."/>
            <person name="Kauserud H."/>
        </authorList>
    </citation>
    <scope>NUCLEOTIDE SEQUENCE</scope>
    <source>
        <strain evidence="2">CBHHK002</strain>
    </source>
</reference>
<dbReference type="InterPro" id="IPR046700">
    <property type="entry name" value="DUF6570"/>
</dbReference>
<accession>A0AAD7F4E4</accession>
<name>A0AAD7F4E4_9AGAR</name>